<keyword evidence="3" id="KW-1185">Reference proteome</keyword>
<protein>
    <recommendedName>
        <fullName evidence="1">PH domain-containing protein</fullName>
    </recommendedName>
</protein>
<evidence type="ECO:0000313" key="3">
    <source>
        <dbReference type="Proteomes" id="UP001500552"/>
    </source>
</evidence>
<organism evidence="2 3">
    <name type="scientific">Pontibacter saemangeumensis</name>
    <dbReference type="NCBI Taxonomy" id="1084525"/>
    <lineage>
        <taxon>Bacteria</taxon>
        <taxon>Pseudomonadati</taxon>
        <taxon>Bacteroidota</taxon>
        <taxon>Cytophagia</taxon>
        <taxon>Cytophagales</taxon>
        <taxon>Hymenobacteraceae</taxon>
        <taxon>Pontibacter</taxon>
    </lineage>
</organism>
<name>A0ABP8LRM4_9BACT</name>
<dbReference type="RefSeq" id="WP_345159623.1">
    <property type="nucleotide sequence ID" value="NZ_BAABHC010000014.1"/>
</dbReference>
<gene>
    <name evidence="2" type="ORF">GCM10023188_25890</name>
</gene>
<comment type="caution">
    <text evidence="2">The sequence shown here is derived from an EMBL/GenBank/DDBJ whole genome shotgun (WGS) entry which is preliminary data.</text>
</comment>
<dbReference type="InterPro" id="IPR001849">
    <property type="entry name" value="PH_domain"/>
</dbReference>
<accession>A0ABP8LRM4</accession>
<reference evidence="3" key="1">
    <citation type="journal article" date="2019" name="Int. J. Syst. Evol. Microbiol.">
        <title>The Global Catalogue of Microorganisms (GCM) 10K type strain sequencing project: providing services to taxonomists for standard genome sequencing and annotation.</title>
        <authorList>
            <consortium name="The Broad Institute Genomics Platform"/>
            <consortium name="The Broad Institute Genome Sequencing Center for Infectious Disease"/>
            <person name="Wu L."/>
            <person name="Ma J."/>
        </authorList>
    </citation>
    <scope>NUCLEOTIDE SEQUENCE [LARGE SCALE GENOMIC DNA]</scope>
    <source>
        <strain evidence="3">JCM 17926</strain>
    </source>
</reference>
<proteinExistence type="predicted"/>
<dbReference type="EMBL" id="BAABHC010000014">
    <property type="protein sequence ID" value="GAA4434675.1"/>
    <property type="molecule type" value="Genomic_DNA"/>
</dbReference>
<dbReference type="Proteomes" id="UP001500552">
    <property type="component" value="Unassembled WGS sequence"/>
</dbReference>
<evidence type="ECO:0000313" key="2">
    <source>
        <dbReference type="EMBL" id="GAA4434675.1"/>
    </source>
</evidence>
<feature type="domain" description="PH" evidence="1">
    <location>
        <begin position="1"/>
        <end position="25"/>
    </location>
</feature>
<sequence>MLLASRIRLEKKAKEWVAALQKSIAQTDTGQYLPRAEREAMAATVGYAFTDTGFELFGGQYIWTYEYGRGPTVNDGDGAVRRYVRRYIDEEGMVPKGQDKNGMPIDEDTLAFFISRKIHETGSKPWRNNQPTGVLSGIINDEAVVGLEQLLSEPYAIEIAQYLTKAAA</sequence>
<evidence type="ECO:0000259" key="1">
    <source>
        <dbReference type="PROSITE" id="PS50003"/>
    </source>
</evidence>
<dbReference type="PROSITE" id="PS50003">
    <property type="entry name" value="PH_DOMAIN"/>
    <property type="match status" value="1"/>
</dbReference>